<name>C5BVH3_BEUC1</name>
<evidence type="ECO:0000256" key="1">
    <source>
        <dbReference type="SAM" id="MobiDB-lite"/>
    </source>
</evidence>
<keyword evidence="4" id="KW-1185">Reference proteome</keyword>
<dbReference type="SMART" id="SM00507">
    <property type="entry name" value="HNHc"/>
    <property type="match status" value="1"/>
</dbReference>
<dbReference type="AlphaFoldDB" id="C5BVH3"/>
<dbReference type="HOGENOM" id="CLU_021786_4_1_11"/>
<dbReference type="InterPro" id="IPR003870">
    <property type="entry name" value="DUF222"/>
</dbReference>
<dbReference type="eggNOG" id="COG1403">
    <property type="taxonomic scope" value="Bacteria"/>
</dbReference>
<evidence type="ECO:0000259" key="2">
    <source>
        <dbReference type="SMART" id="SM00507"/>
    </source>
</evidence>
<dbReference type="STRING" id="471853.Bcav_0148"/>
<feature type="region of interest" description="Disordered" evidence="1">
    <location>
        <begin position="655"/>
        <end position="748"/>
    </location>
</feature>
<proteinExistence type="predicted"/>
<dbReference type="Proteomes" id="UP000007962">
    <property type="component" value="Chromosome"/>
</dbReference>
<organism evidence="3 4">
    <name type="scientific">Beutenbergia cavernae (strain ATCC BAA-8 / DSM 12333 / CCUG 43141 / JCM 11478 / NBRC 16432 / NCIMB 13614 / HKI 0122)</name>
    <dbReference type="NCBI Taxonomy" id="471853"/>
    <lineage>
        <taxon>Bacteria</taxon>
        <taxon>Bacillati</taxon>
        <taxon>Actinomycetota</taxon>
        <taxon>Actinomycetes</taxon>
        <taxon>Micrococcales</taxon>
        <taxon>Beutenbergiaceae</taxon>
        <taxon>Beutenbergia</taxon>
    </lineage>
</organism>
<dbReference type="Gene3D" id="1.10.30.50">
    <property type="match status" value="1"/>
</dbReference>
<gene>
    <name evidence="3" type="ordered locus">Bcav_0148</name>
</gene>
<dbReference type="CDD" id="cd00085">
    <property type="entry name" value="HNHc"/>
    <property type="match status" value="1"/>
</dbReference>
<dbReference type="RefSeq" id="WP_012725193.1">
    <property type="nucleotide sequence ID" value="NC_012669.1"/>
</dbReference>
<sequence length="748" mass="76843">MFDAAEQWIGTPVPGPVSRARGDHCFPGYALVGAAAAGAILEVRAIFGGATHKSRSDAADTAPSPADPASIAEPHAWESLSAEPPTRESLSAEPPTDQSAIAESHAGVPGSLDTSDAAAAPTPRADDVANTATTSTGGTAAAIPEHATDDPELAAMVGSAAAGAAALAAQLAALDATRLSTEELLGVVAAWRRVEAAAAAQVRYAAAALAERTEMNPPALARRSTNGCLAPDELATTLGVSRRAAGTLVHTGQAFTGPLADVGRALAGGLIDAGKAAVYAGVLADLPVAVVLAVVDATLPNAPAWPHHTLKTKLRDAVTTATGADAAQLHAHAAKDRHLRRPEPLPAGMAKLVAVLPAPDAQTIWTACDAAAWSARTTGADPRTLDQLRADTLTLLAQHALATGVIGSPDSREDTSSDDAVPTEATPADDADRKEAINSDVIGRTGPSTEDAERAEDDDGSDGGRRSGECAAPVTAGGIAETDHIGEARPAPHTASTAGGCGLPVMRLGRPGRARPAIQVVVAATTLLGLDDHPGVLTGYGAIDAATARRIALADEPPWQRLLTDPVTGTLLEISPSSYRIPDALARHVRARDRQCAVPGCTTPSDRCDLDHVIPFPLGPTTADNLAPLCRRHHLLKTHGGYALSREPDGAYRWSTPFGNENAAPPERLVPDPAPIDPAFLEDHPLSSSTPPPAPSPEPDSDPGHRDPAPRRSDPDSDSDRLDPAPRPEPEPGPDHDPDRGSDEPPPF</sequence>
<dbReference type="OrthoDB" id="5140334at2"/>
<dbReference type="KEGG" id="bcv:Bcav_0148"/>
<dbReference type="GO" id="GO:0004519">
    <property type="term" value="F:endonuclease activity"/>
    <property type="evidence" value="ECO:0007669"/>
    <property type="project" value="UniProtKB-KW"/>
</dbReference>
<feature type="region of interest" description="Disordered" evidence="1">
    <location>
        <begin position="404"/>
        <end position="471"/>
    </location>
</feature>
<accession>C5BVH3</accession>
<feature type="region of interest" description="Disordered" evidence="1">
    <location>
        <begin position="79"/>
        <end position="144"/>
    </location>
</feature>
<keyword evidence="3" id="KW-0378">Hydrolase</keyword>
<dbReference type="EMBL" id="CP001618">
    <property type="protein sequence ID" value="ACQ78413.1"/>
    <property type="molecule type" value="Genomic_DNA"/>
</dbReference>
<feature type="compositionally biased region" description="Low complexity" evidence="1">
    <location>
        <begin position="113"/>
        <end position="142"/>
    </location>
</feature>
<feature type="domain" description="HNH nuclease" evidence="2">
    <location>
        <begin position="584"/>
        <end position="635"/>
    </location>
</feature>
<dbReference type="InterPro" id="IPR003615">
    <property type="entry name" value="HNH_nuc"/>
</dbReference>
<keyword evidence="3" id="KW-0255">Endonuclease</keyword>
<feature type="compositionally biased region" description="Basic and acidic residues" evidence="1">
    <location>
        <begin position="702"/>
        <end position="748"/>
    </location>
</feature>
<evidence type="ECO:0000313" key="4">
    <source>
        <dbReference type="Proteomes" id="UP000007962"/>
    </source>
</evidence>
<reference evidence="3 4" key="1">
    <citation type="journal article" date="2009" name="Stand. Genomic Sci.">
        <title>Complete genome sequence of Beutenbergia cavernae type strain (HKI 0122).</title>
        <authorList>
            <person name="Land M."/>
            <person name="Pukall R."/>
            <person name="Abt B."/>
            <person name="Goker M."/>
            <person name="Rohde M."/>
            <person name="Glavina Del Rio T."/>
            <person name="Tice H."/>
            <person name="Copeland A."/>
            <person name="Cheng J.F."/>
            <person name="Lucas S."/>
            <person name="Chen F."/>
            <person name="Nolan M."/>
            <person name="Bruce D."/>
            <person name="Goodwin L."/>
            <person name="Pitluck S."/>
            <person name="Ivanova N."/>
            <person name="Mavromatis K."/>
            <person name="Ovchinnikova G."/>
            <person name="Pati A."/>
            <person name="Chen A."/>
            <person name="Palaniappan K."/>
            <person name="Hauser L."/>
            <person name="Chang Y.J."/>
            <person name="Jefferies C.C."/>
            <person name="Saunders E."/>
            <person name="Brettin T."/>
            <person name="Detter J.C."/>
            <person name="Han C."/>
            <person name="Chain P."/>
            <person name="Bristow J."/>
            <person name="Eisen J.A."/>
            <person name="Markowitz V."/>
            <person name="Hugenholtz P."/>
            <person name="Kyrpides N.C."/>
            <person name="Klenk H.P."/>
            <person name="Lapidus A."/>
        </authorList>
    </citation>
    <scope>NUCLEOTIDE SEQUENCE [LARGE SCALE GENOMIC DNA]</scope>
    <source>
        <strain evidence="4">ATCC BAA-8 / DSM 12333 / NBRC 16432</strain>
    </source>
</reference>
<dbReference type="Pfam" id="PF02720">
    <property type="entry name" value="DUF222"/>
    <property type="match status" value="1"/>
</dbReference>
<protein>
    <submittedName>
        <fullName evidence="3">HNH endonuclease</fullName>
    </submittedName>
</protein>
<keyword evidence="3" id="KW-0540">Nuclease</keyword>
<evidence type="ECO:0000313" key="3">
    <source>
        <dbReference type="EMBL" id="ACQ78413.1"/>
    </source>
</evidence>